<comment type="caution">
    <text evidence="3">The sequence shown here is derived from an EMBL/GenBank/DDBJ whole genome shotgun (WGS) entry which is preliminary data.</text>
</comment>
<dbReference type="Proteomes" id="UP000235703">
    <property type="component" value="Unassembled WGS sequence"/>
</dbReference>
<sequence>MRYARAIPTLIVAGTLAIGSLLGTSAAVLPSAGAAPASAAVATQAETQAGEKVLDYRWEQQSTAYNCGPFAMRIALSVFGHDVAADDLAAQAGTTEAGTNFGAIEPVMNARLGSTFYETKGLAETPTQEQKDLFWHDVQYDIDRDHPVIVNIMTAPDASPDWYPKDQGLIYHFFTVVGYNADTREVKIADPANFGGVGEFWLPADQVALMAGGRGYIG</sequence>
<dbReference type="RefSeq" id="WP_102162257.1">
    <property type="nucleotide sequence ID" value="NZ_PNFZ01000004.1"/>
</dbReference>
<evidence type="ECO:0000259" key="2">
    <source>
        <dbReference type="Pfam" id="PF13529"/>
    </source>
</evidence>
<keyword evidence="1" id="KW-0732">Signal</keyword>
<dbReference type="EMBL" id="PNFZ01000004">
    <property type="protein sequence ID" value="PMB97913.1"/>
    <property type="molecule type" value="Genomic_DNA"/>
</dbReference>
<dbReference type="Gene3D" id="3.90.70.10">
    <property type="entry name" value="Cysteine proteinases"/>
    <property type="match status" value="1"/>
</dbReference>
<gene>
    <name evidence="3" type="ORF">CJ198_08830</name>
</gene>
<dbReference type="AlphaFoldDB" id="A0A2N6PGY3"/>
<feature type="chain" id="PRO_5038947866" evidence="1">
    <location>
        <begin position="40"/>
        <end position="218"/>
    </location>
</feature>
<dbReference type="Pfam" id="PF13529">
    <property type="entry name" value="Peptidase_C39_2"/>
    <property type="match status" value="1"/>
</dbReference>
<proteinExistence type="predicted"/>
<dbReference type="InterPro" id="IPR039564">
    <property type="entry name" value="Peptidase_C39-like"/>
</dbReference>
<dbReference type="InterPro" id="IPR038765">
    <property type="entry name" value="Papain-like_cys_pep_sf"/>
</dbReference>
<organism evidence="3 4">
    <name type="scientific">Brevibacterium luteolum</name>
    <dbReference type="NCBI Taxonomy" id="199591"/>
    <lineage>
        <taxon>Bacteria</taxon>
        <taxon>Bacillati</taxon>
        <taxon>Actinomycetota</taxon>
        <taxon>Actinomycetes</taxon>
        <taxon>Micrococcales</taxon>
        <taxon>Brevibacteriaceae</taxon>
        <taxon>Brevibacterium</taxon>
    </lineage>
</organism>
<dbReference type="SUPFAM" id="SSF54001">
    <property type="entry name" value="Cysteine proteinases"/>
    <property type="match status" value="1"/>
</dbReference>
<evidence type="ECO:0000313" key="3">
    <source>
        <dbReference type="EMBL" id="PMB97913.1"/>
    </source>
</evidence>
<feature type="signal peptide" evidence="1">
    <location>
        <begin position="1"/>
        <end position="39"/>
    </location>
</feature>
<dbReference type="OrthoDB" id="5140323at2"/>
<name>A0A2N6PGY3_9MICO</name>
<reference evidence="3 4" key="1">
    <citation type="submission" date="2017-09" db="EMBL/GenBank/DDBJ databases">
        <title>Bacterial strain isolated from the female urinary microbiota.</title>
        <authorList>
            <person name="Thomas-White K."/>
            <person name="Kumar N."/>
            <person name="Forster S."/>
            <person name="Putonti C."/>
            <person name="Lawley T."/>
            <person name="Wolfe A.J."/>
        </authorList>
    </citation>
    <scope>NUCLEOTIDE SEQUENCE [LARGE SCALE GENOMIC DNA]</scope>
    <source>
        <strain evidence="3 4">UMB0680</strain>
    </source>
</reference>
<accession>A0A2N6PGY3</accession>
<keyword evidence="4" id="KW-1185">Reference proteome</keyword>
<evidence type="ECO:0000256" key="1">
    <source>
        <dbReference type="SAM" id="SignalP"/>
    </source>
</evidence>
<protein>
    <submittedName>
        <fullName evidence="3">Lysis protein</fullName>
    </submittedName>
</protein>
<feature type="domain" description="Peptidase C39-like" evidence="2">
    <location>
        <begin position="54"/>
        <end position="192"/>
    </location>
</feature>
<evidence type="ECO:0000313" key="4">
    <source>
        <dbReference type="Proteomes" id="UP000235703"/>
    </source>
</evidence>